<protein>
    <submittedName>
        <fullName evidence="1">Uncharacterized protein</fullName>
    </submittedName>
</protein>
<dbReference type="EMBL" id="JAECZA010000308">
    <property type="protein sequence ID" value="MBH8578024.1"/>
    <property type="molecule type" value="Genomic_DNA"/>
</dbReference>
<comment type="caution">
    <text evidence="1">The sequence shown here is derived from an EMBL/GenBank/DDBJ whole genome shotgun (WGS) entry which is preliminary data.</text>
</comment>
<dbReference type="EMBL" id="JAECZA010000230">
    <property type="protein sequence ID" value="MBH8576386.1"/>
    <property type="molecule type" value="Genomic_DNA"/>
</dbReference>
<dbReference type="Proteomes" id="UP000662314">
    <property type="component" value="Unassembled WGS sequence"/>
</dbReference>
<evidence type="ECO:0000313" key="3">
    <source>
        <dbReference type="Proteomes" id="UP000662314"/>
    </source>
</evidence>
<accession>A0A8J7LGK3</accession>
<proteinExistence type="predicted"/>
<reference evidence="1 3" key="1">
    <citation type="journal article" date="2021" name="Int. J. Syst. Evol. Microbiol.">
        <title>Amazonocrinis nigriterrae gen. nov., sp. nov., Atlanticothrix silvestris gen. nov., sp. nov. and Dendronalium phyllosphericum gen. nov., sp. nov., nostocacean cyanobacteria from Brazilian environments.</title>
        <authorList>
            <person name="Alvarenga D.O."/>
            <person name="Andreote A.P.D."/>
            <person name="Branco L.H.Z."/>
            <person name="Delbaje E."/>
            <person name="Cruz R.B."/>
            <person name="Varani A.M."/>
            <person name="Fiore M.F."/>
        </authorList>
    </citation>
    <scope>NUCLEOTIDE SEQUENCE [LARGE SCALE GENOMIC DNA]</scope>
    <source>
        <strain evidence="1 3">CENA369</strain>
    </source>
</reference>
<sequence length="80" mass="8948">MPRTSHLNLGVRVSPHPASDVLTLRFCSCAGKYGNFGGLPLDFLFPSWYGSRHCDVDERVHLTGISAHRLHRYGSVVLRL</sequence>
<evidence type="ECO:0000313" key="2">
    <source>
        <dbReference type="EMBL" id="MBH8578024.1"/>
    </source>
</evidence>
<gene>
    <name evidence="1" type="ORF">I8752_26040</name>
    <name evidence="2" type="ORF">I8752_34775</name>
</gene>
<organism evidence="1 3">
    <name type="scientific">Dendronalium phyllosphericum CENA369</name>
    <dbReference type="NCBI Taxonomy" id="1725256"/>
    <lineage>
        <taxon>Bacteria</taxon>
        <taxon>Bacillati</taxon>
        <taxon>Cyanobacteriota</taxon>
        <taxon>Cyanophyceae</taxon>
        <taxon>Nostocales</taxon>
        <taxon>Nostocaceae</taxon>
        <taxon>Dendronalium</taxon>
        <taxon>Dendronalium phyllosphericum</taxon>
    </lineage>
</organism>
<dbReference type="AlphaFoldDB" id="A0A8J7LGK3"/>
<evidence type="ECO:0000313" key="1">
    <source>
        <dbReference type="EMBL" id="MBH8576386.1"/>
    </source>
</evidence>
<name>A0A8J7LGK3_9NOST</name>
<keyword evidence="3" id="KW-1185">Reference proteome</keyword>